<dbReference type="CDD" id="cd01283">
    <property type="entry name" value="cytidine_deaminase"/>
    <property type="match status" value="1"/>
</dbReference>
<dbReference type="Gene3D" id="3.40.140.10">
    <property type="entry name" value="Cytidine Deaminase, domain 2"/>
    <property type="match status" value="2"/>
</dbReference>
<dbReference type="InterPro" id="IPR020797">
    <property type="entry name" value="Cytidine_deaminase_bacteria"/>
</dbReference>
<comment type="subunit">
    <text evidence="2 6">Homodimer.</text>
</comment>
<feature type="domain" description="CMP/dCMP-type deaminase" evidence="10">
    <location>
        <begin position="53"/>
        <end position="173"/>
    </location>
</feature>
<feature type="binding site" evidence="6 8">
    <location>
        <begin position="94"/>
        <end position="96"/>
    </location>
    <ligand>
        <name>substrate</name>
    </ligand>
</feature>
<evidence type="ECO:0000256" key="6">
    <source>
        <dbReference type="HAMAP-Rule" id="MF_01558"/>
    </source>
</evidence>
<dbReference type="PROSITE" id="PS51747">
    <property type="entry name" value="CYT_DCMP_DEAMINASES_2"/>
    <property type="match status" value="2"/>
</dbReference>
<dbReference type="GO" id="GO:0004126">
    <property type="term" value="F:cytidine deaminase activity"/>
    <property type="evidence" value="ECO:0007669"/>
    <property type="project" value="UniProtKB-UniRule"/>
</dbReference>
<dbReference type="EMBL" id="SMFT01000001">
    <property type="protein sequence ID" value="TCK01828.1"/>
    <property type="molecule type" value="Genomic_DNA"/>
</dbReference>
<dbReference type="SUPFAM" id="SSF53927">
    <property type="entry name" value="Cytidine deaminase-like"/>
    <property type="match status" value="2"/>
</dbReference>
<keyword evidence="3 6" id="KW-0479">Metal-binding</keyword>
<feature type="active site" description="Proton donor" evidence="6 7">
    <location>
        <position position="109"/>
    </location>
</feature>
<evidence type="ECO:0000256" key="2">
    <source>
        <dbReference type="ARBA" id="ARBA00011738"/>
    </source>
</evidence>
<keyword evidence="12" id="KW-1185">Reference proteome</keyword>
<name>A0A4R1G2J5_9PAST</name>
<comment type="caution">
    <text evidence="11">The sequence shown here is derived from an EMBL/GenBank/DDBJ whole genome shotgun (WGS) entry which is preliminary data.</text>
</comment>
<dbReference type="RefSeq" id="WP_132688633.1">
    <property type="nucleotide sequence ID" value="NZ_SMFT01000001.1"/>
</dbReference>
<dbReference type="AlphaFoldDB" id="A0A4R1G2J5"/>
<evidence type="ECO:0000256" key="4">
    <source>
        <dbReference type="ARBA" id="ARBA00022801"/>
    </source>
</evidence>
<dbReference type="InterPro" id="IPR013171">
    <property type="entry name" value="Cyd/dCyd_deaminase_Zn-bd"/>
</dbReference>
<evidence type="ECO:0000256" key="5">
    <source>
        <dbReference type="ARBA" id="ARBA00022833"/>
    </source>
</evidence>
<dbReference type="OrthoDB" id="9795347at2"/>
<dbReference type="HAMAP" id="MF_01558">
    <property type="entry name" value="Cyt_deam"/>
    <property type="match status" value="1"/>
</dbReference>
<evidence type="ECO:0000313" key="12">
    <source>
        <dbReference type="Proteomes" id="UP000294702"/>
    </source>
</evidence>
<feature type="binding site" evidence="6 9">
    <location>
        <position position="137"/>
    </location>
    <ligand>
        <name>Zn(2+)</name>
        <dbReference type="ChEBI" id="CHEBI:29105"/>
        <note>catalytic</note>
    </ligand>
</feature>
<dbReference type="GO" id="GO:0055086">
    <property type="term" value="P:nucleobase-containing small molecule metabolic process"/>
    <property type="evidence" value="ECO:0007669"/>
    <property type="project" value="UniProtKB-ARBA"/>
</dbReference>
<dbReference type="PROSITE" id="PS00903">
    <property type="entry name" value="CYT_DCMP_DEAMINASES_1"/>
    <property type="match status" value="1"/>
</dbReference>
<dbReference type="InterPro" id="IPR016192">
    <property type="entry name" value="APOBEC/CMP_deaminase_Zn-bd"/>
</dbReference>
<keyword evidence="5 6" id="KW-0862">Zinc</keyword>
<evidence type="ECO:0000313" key="11">
    <source>
        <dbReference type="EMBL" id="TCK01828.1"/>
    </source>
</evidence>
<dbReference type="FunFam" id="3.40.140.10:FF:000007">
    <property type="entry name" value="Cytidine deaminase"/>
    <property type="match status" value="1"/>
</dbReference>
<dbReference type="PANTHER" id="PTHR11644">
    <property type="entry name" value="CYTIDINE DEAMINASE"/>
    <property type="match status" value="1"/>
</dbReference>
<evidence type="ECO:0000259" key="10">
    <source>
        <dbReference type="PROSITE" id="PS51747"/>
    </source>
</evidence>
<dbReference type="PANTHER" id="PTHR11644:SF2">
    <property type="entry name" value="CYTIDINE DEAMINASE"/>
    <property type="match status" value="1"/>
</dbReference>
<dbReference type="EC" id="3.5.4.5" evidence="6"/>
<protein>
    <recommendedName>
        <fullName evidence="6">Cytidine deaminase</fullName>
        <ecNumber evidence="6">3.5.4.5</ecNumber>
    </recommendedName>
    <alternativeName>
        <fullName evidence="6">Cytidine aminohydrolase</fullName>
        <shortName evidence="6">CDA</shortName>
    </alternativeName>
</protein>
<dbReference type="PIRSF" id="PIRSF006334">
    <property type="entry name" value="Cdd_plus_pseudo"/>
    <property type="match status" value="1"/>
</dbReference>
<dbReference type="InterPro" id="IPR016193">
    <property type="entry name" value="Cytidine_deaminase-like"/>
</dbReference>
<dbReference type="Proteomes" id="UP000294702">
    <property type="component" value="Unassembled WGS sequence"/>
</dbReference>
<dbReference type="GO" id="GO:0005829">
    <property type="term" value="C:cytosol"/>
    <property type="evidence" value="ECO:0007669"/>
    <property type="project" value="TreeGrafter"/>
</dbReference>
<dbReference type="InterPro" id="IPR050202">
    <property type="entry name" value="Cyt/Deoxycyt_deaminase"/>
</dbReference>
<dbReference type="InterPro" id="IPR002125">
    <property type="entry name" value="CMP_dCMP_dom"/>
</dbReference>
<comment type="function">
    <text evidence="6">This enzyme scavenges exogenous and endogenous cytidine and 2'-deoxycytidine for UMP synthesis.</text>
</comment>
<evidence type="ECO:0000256" key="1">
    <source>
        <dbReference type="ARBA" id="ARBA00006576"/>
    </source>
</evidence>
<sequence>MPQCLKDKIQQALIQFPNQSLARTLWLLFSKQQFSAVLNKNHIIELCQQYKLTPITLNLQLLPIAACYATAPISQFHVGAIVTSHQGDIYFGANQEFCGTNIQQTIHAEQSAITHAWMRGVTQITDITINYSPCGHCRQFLNELNKADQLAIHLPHQQNLSLQHYLPNAFGPQDLAITQRLLLPSLKSYKLPGQPQENPAILTALQALNLSHSPYSQNCHSIVIETKDKQYYMGSYAENAAFNPSLPALQVALNHLLLQGKDFSQISKVYMLEKSTQISYRNMAEELLSTVSTAKLHYLSIE</sequence>
<dbReference type="NCBIfam" id="NF006537">
    <property type="entry name" value="PRK09027.1"/>
    <property type="match status" value="1"/>
</dbReference>
<proteinExistence type="inferred from homology"/>
<evidence type="ECO:0000256" key="7">
    <source>
        <dbReference type="PIRSR" id="PIRSR006334-1"/>
    </source>
</evidence>
<feature type="binding site" evidence="6 9">
    <location>
        <position position="134"/>
    </location>
    <ligand>
        <name>Zn(2+)</name>
        <dbReference type="ChEBI" id="CHEBI:29105"/>
        <note>catalytic</note>
    </ligand>
</feature>
<organism evidence="11 12">
    <name type="scientific">Volucribacter psittacicida</name>
    <dbReference type="NCBI Taxonomy" id="203482"/>
    <lineage>
        <taxon>Bacteria</taxon>
        <taxon>Pseudomonadati</taxon>
        <taxon>Pseudomonadota</taxon>
        <taxon>Gammaproteobacteria</taxon>
        <taxon>Pasteurellales</taxon>
        <taxon>Pasteurellaceae</taxon>
        <taxon>Volucribacter</taxon>
    </lineage>
</organism>
<dbReference type="GO" id="GO:0042802">
    <property type="term" value="F:identical protein binding"/>
    <property type="evidence" value="ECO:0007669"/>
    <property type="project" value="UniProtKB-ARBA"/>
</dbReference>
<dbReference type="GO" id="GO:0072527">
    <property type="term" value="P:pyrimidine-containing compound metabolic process"/>
    <property type="evidence" value="ECO:0007669"/>
    <property type="project" value="UniProtKB-ARBA"/>
</dbReference>
<comment type="similarity">
    <text evidence="1 6">Belongs to the cytidine and deoxycytidylate deaminase family.</text>
</comment>
<comment type="cofactor">
    <cofactor evidence="6 9">
        <name>Zn(2+)</name>
        <dbReference type="ChEBI" id="CHEBI:29105"/>
    </cofactor>
    <text evidence="6 9">Binds 1 zinc ion.</text>
</comment>
<accession>A0A4R1G2J5</accession>
<evidence type="ECO:0000256" key="8">
    <source>
        <dbReference type="PIRSR" id="PIRSR006334-2"/>
    </source>
</evidence>
<dbReference type="Pfam" id="PF08211">
    <property type="entry name" value="dCMP_cyt_deam_2"/>
    <property type="match status" value="1"/>
</dbReference>
<feature type="binding site" evidence="6 9">
    <location>
        <position position="107"/>
    </location>
    <ligand>
        <name>Zn(2+)</name>
        <dbReference type="ChEBI" id="CHEBI:29105"/>
        <note>catalytic</note>
    </ligand>
</feature>
<evidence type="ECO:0000256" key="9">
    <source>
        <dbReference type="PIRSR" id="PIRSR006334-3"/>
    </source>
</evidence>
<dbReference type="GO" id="GO:0008270">
    <property type="term" value="F:zinc ion binding"/>
    <property type="evidence" value="ECO:0007669"/>
    <property type="project" value="UniProtKB-UniRule"/>
</dbReference>
<keyword evidence="4 6" id="KW-0378">Hydrolase</keyword>
<comment type="catalytic activity">
    <reaction evidence="6">
        <text>2'-deoxycytidine + H2O + H(+) = 2'-deoxyuridine + NH4(+)</text>
        <dbReference type="Rhea" id="RHEA:13433"/>
        <dbReference type="ChEBI" id="CHEBI:15377"/>
        <dbReference type="ChEBI" id="CHEBI:15378"/>
        <dbReference type="ChEBI" id="CHEBI:15698"/>
        <dbReference type="ChEBI" id="CHEBI:16450"/>
        <dbReference type="ChEBI" id="CHEBI:28938"/>
        <dbReference type="EC" id="3.5.4.5"/>
    </reaction>
</comment>
<gene>
    <name evidence="6" type="primary">cdd</name>
    <name evidence="11" type="ORF">EV694_0462</name>
</gene>
<dbReference type="Pfam" id="PF00383">
    <property type="entry name" value="dCMP_cyt_deam_1"/>
    <property type="match status" value="1"/>
</dbReference>
<reference evidence="11 12" key="1">
    <citation type="submission" date="2019-03" db="EMBL/GenBank/DDBJ databases">
        <title>Genomic Encyclopedia of Type Strains, Phase IV (KMG-IV): sequencing the most valuable type-strain genomes for metagenomic binning, comparative biology and taxonomic classification.</title>
        <authorList>
            <person name="Goeker M."/>
        </authorList>
    </citation>
    <scope>NUCLEOTIDE SEQUENCE [LARGE SCALE GENOMIC DNA]</scope>
    <source>
        <strain evidence="11 12">DSM 15534</strain>
    </source>
</reference>
<comment type="catalytic activity">
    <reaction evidence="6">
        <text>cytidine + H2O + H(+) = uridine + NH4(+)</text>
        <dbReference type="Rhea" id="RHEA:16069"/>
        <dbReference type="ChEBI" id="CHEBI:15377"/>
        <dbReference type="ChEBI" id="CHEBI:15378"/>
        <dbReference type="ChEBI" id="CHEBI:16704"/>
        <dbReference type="ChEBI" id="CHEBI:17562"/>
        <dbReference type="ChEBI" id="CHEBI:28938"/>
        <dbReference type="EC" id="3.5.4.5"/>
    </reaction>
</comment>
<feature type="domain" description="CMP/dCMP-type deaminase" evidence="10">
    <location>
        <begin position="195"/>
        <end position="302"/>
    </location>
</feature>
<evidence type="ECO:0000256" key="3">
    <source>
        <dbReference type="ARBA" id="ARBA00022723"/>
    </source>
</evidence>